<keyword evidence="2" id="KW-1133">Transmembrane helix</keyword>
<dbReference type="Proteomes" id="UP001589670">
    <property type="component" value="Unassembled WGS sequence"/>
</dbReference>
<evidence type="ECO:0000256" key="1">
    <source>
        <dbReference type="SAM" id="MobiDB-lite"/>
    </source>
</evidence>
<name>A0ABV5I3P0_9RHOB</name>
<evidence type="ECO:0000313" key="4">
    <source>
        <dbReference type="Proteomes" id="UP001589670"/>
    </source>
</evidence>
<evidence type="ECO:0000256" key="2">
    <source>
        <dbReference type="SAM" id="Phobius"/>
    </source>
</evidence>
<proteinExistence type="predicted"/>
<sequence length="80" mass="8023">MYTPTPNDDLHSHVRNTVDPYHANLSGNTGRGGLIALLLIVVVIGGIVVLSSIAGPPAQAPATDQAPAPESITGGSAPAE</sequence>
<gene>
    <name evidence="3" type="ORF">ACFFU4_15760</name>
</gene>
<accession>A0ABV5I3P0</accession>
<organism evidence="3 4">
    <name type="scientific">Roseovarius ramblicola</name>
    <dbReference type="NCBI Taxonomy" id="2022336"/>
    <lineage>
        <taxon>Bacteria</taxon>
        <taxon>Pseudomonadati</taxon>
        <taxon>Pseudomonadota</taxon>
        <taxon>Alphaproteobacteria</taxon>
        <taxon>Rhodobacterales</taxon>
        <taxon>Roseobacteraceae</taxon>
        <taxon>Roseovarius</taxon>
    </lineage>
</organism>
<keyword evidence="2" id="KW-0812">Transmembrane</keyword>
<feature type="transmembrane region" description="Helical" evidence="2">
    <location>
        <begin position="34"/>
        <end position="54"/>
    </location>
</feature>
<reference evidence="3 4" key="1">
    <citation type="submission" date="2024-09" db="EMBL/GenBank/DDBJ databases">
        <authorList>
            <person name="Sun Q."/>
            <person name="Mori K."/>
        </authorList>
    </citation>
    <scope>NUCLEOTIDE SEQUENCE [LARGE SCALE GENOMIC DNA]</scope>
    <source>
        <strain evidence="3 4">CECT 9424</strain>
    </source>
</reference>
<feature type="region of interest" description="Disordered" evidence="1">
    <location>
        <begin position="56"/>
        <end position="80"/>
    </location>
</feature>
<keyword evidence="2" id="KW-0472">Membrane</keyword>
<keyword evidence="4" id="KW-1185">Reference proteome</keyword>
<comment type="caution">
    <text evidence="3">The sequence shown here is derived from an EMBL/GenBank/DDBJ whole genome shotgun (WGS) entry which is preliminary data.</text>
</comment>
<feature type="compositionally biased region" description="Low complexity" evidence="1">
    <location>
        <begin position="56"/>
        <end position="69"/>
    </location>
</feature>
<dbReference type="EMBL" id="JBHMEC010000026">
    <property type="protein sequence ID" value="MFB9151207.1"/>
    <property type="molecule type" value="Genomic_DNA"/>
</dbReference>
<evidence type="ECO:0000313" key="3">
    <source>
        <dbReference type="EMBL" id="MFB9151207.1"/>
    </source>
</evidence>
<dbReference type="RefSeq" id="WP_377070785.1">
    <property type="nucleotide sequence ID" value="NZ_JBHMEC010000026.1"/>
</dbReference>
<protein>
    <submittedName>
        <fullName evidence="3">Uncharacterized protein</fullName>
    </submittedName>
</protein>